<feature type="domain" description="AsqO/PenF-like C-terminal" evidence="3">
    <location>
        <begin position="243"/>
        <end position="379"/>
    </location>
</feature>
<feature type="signal peptide" evidence="1">
    <location>
        <begin position="1"/>
        <end position="24"/>
    </location>
</feature>
<dbReference type="Pfam" id="PF24137">
    <property type="entry name" value="DA_N"/>
    <property type="match status" value="1"/>
</dbReference>
<evidence type="ECO:0000313" key="5">
    <source>
        <dbReference type="Proteomes" id="UP001219525"/>
    </source>
</evidence>
<dbReference type="Proteomes" id="UP001219525">
    <property type="component" value="Unassembled WGS sequence"/>
</dbReference>
<comment type="caution">
    <text evidence="4">The sequence shown here is derived from an EMBL/GenBank/DDBJ whole genome shotgun (WGS) entry which is preliminary data.</text>
</comment>
<evidence type="ECO:0000259" key="2">
    <source>
        <dbReference type="Pfam" id="PF24137"/>
    </source>
</evidence>
<feature type="chain" id="PRO_5042056481" evidence="1">
    <location>
        <begin position="25"/>
        <end position="388"/>
    </location>
</feature>
<keyword evidence="1" id="KW-0732">Signal</keyword>
<dbReference type="InterPro" id="IPR056402">
    <property type="entry name" value="DA_N"/>
</dbReference>
<feature type="non-terminal residue" evidence="4">
    <location>
        <position position="388"/>
    </location>
</feature>
<dbReference type="InterPro" id="IPR057722">
    <property type="entry name" value="AsqO/PenF-like_C"/>
</dbReference>
<keyword evidence="5" id="KW-1185">Reference proteome</keyword>
<evidence type="ECO:0000256" key="1">
    <source>
        <dbReference type="SAM" id="SignalP"/>
    </source>
</evidence>
<dbReference type="Pfam" id="PF25581">
    <property type="entry name" value="AsqO_C"/>
    <property type="match status" value="1"/>
</dbReference>
<dbReference type="EMBL" id="JARJCW010000054">
    <property type="protein sequence ID" value="KAJ7202636.1"/>
    <property type="molecule type" value="Genomic_DNA"/>
</dbReference>
<organism evidence="4 5">
    <name type="scientific">Mycena pura</name>
    <dbReference type="NCBI Taxonomy" id="153505"/>
    <lineage>
        <taxon>Eukaryota</taxon>
        <taxon>Fungi</taxon>
        <taxon>Dikarya</taxon>
        <taxon>Basidiomycota</taxon>
        <taxon>Agaricomycotina</taxon>
        <taxon>Agaricomycetes</taxon>
        <taxon>Agaricomycetidae</taxon>
        <taxon>Agaricales</taxon>
        <taxon>Marasmiineae</taxon>
        <taxon>Mycenaceae</taxon>
        <taxon>Mycena</taxon>
    </lineage>
</organism>
<dbReference type="AlphaFoldDB" id="A0AAD6YCN7"/>
<feature type="domain" description="Diels-Alderase N-terminal" evidence="2">
    <location>
        <begin position="91"/>
        <end position="236"/>
    </location>
</feature>
<accession>A0AAD6YCN7</accession>
<name>A0AAD6YCN7_9AGAR</name>
<proteinExistence type="predicted"/>
<evidence type="ECO:0000313" key="4">
    <source>
        <dbReference type="EMBL" id="KAJ7202636.1"/>
    </source>
</evidence>
<sequence length="388" mass="40626">TAMHFHIPSSSRLLLVGFLLTCSAFGIPSAASASAFDGQYIHPNASNVQVEWWWGQAIAQPIGNNPPAAFQFLFYQGYPVLAGPKDPTLPEFYVSINGFFPNGTQFAGTLPATSGTVSASGQDVTGTWDGAGSFQGSADLKTFTATFDAPALGFVGTVTLRTNANGAAHHFGCNTTSDPYFTSAVPAGAVLSDAETVLFKQLGWATTLPGAISEVNMVIGGAPLSFTGQGYHDANWATAPLNDAVSTWFFGSATVGEYDFSYVSAQAPGSTMVLTTGYLAQNGVVLQNQCSVAGKKNTDISKATPYGLEHDAVAGVDVPTGFIIEYVLKNGECFQFNLSSIGGGAQNPDQSIYHRWVGRATGGKVGAKPQNGLTVFEWLNPGLVPYSP</sequence>
<gene>
    <name evidence="4" type="ORF">GGX14DRAFT_463078</name>
</gene>
<protein>
    <submittedName>
        <fullName evidence="4">Uncharacterized protein</fullName>
    </submittedName>
</protein>
<dbReference type="SUPFAM" id="SSF159245">
    <property type="entry name" value="AttH-like"/>
    <property type="match status" value="1"/>
</dbReference>
<evidence type="ECO:0000259" key="3">
    <source>
        <dbReference type="Pfam" id="PF25581"/>
    </source>
</evidence>
<reference evidence="4" key="1">
    <citation type="submission" date="2023-03" db="EMBL/GenBank/DDBJ databases">
        <title>Massive genome expansion in bonnet fungi (Mycena s.s.) driven by repeated elements and novel gene families across ecological guilds.</title>
        <authorList>
            <consortium name="Lawrence Berkeley National Laboratory"/>
            <person name="Harder C.B."/>
            <person name="Miyauchi S."/>
            <person name="Viragh M."/>
            <person name="Kuo A."/>
            <person name="Thoen E."/>
            <person name="Andreopoulos B."/>
            <person name="Lu D."/>
            <person name="Skrede I."/>
            <person name="Drula E."/>
            <person name="Henrissat B."/>
            <person name="Morin E."/>
            <person name="Kohler A."/>
            <person name="Barry K."/>
            <person name="LaButti K."/>
            <person name="Morin E."/>
            <person name="Salamov A."/>
            <person name="Lipzen A."/>
            <person name="Mereny Z."/>
            <person name="Hegedus B."/>
            <person name="Baldrian P."/>
            <person name="Stursova M."/>
            <person name="Weitz H."/>
            <person name="Taylor A."/>
            <person name="Grigoriev I.V."/>
            <person name="Nagy L.G."/>
            <person name="Martin F."/>
            <person name="Kauserud H."/>
        </authorList>
    </citation>
    <scope>NUCLEOTIDE SEQUENCE</scope>
    <source>
        <strain evidence="4">9144</strain>
    </source>
</reference>